<proteinExistence type="predicted"/>
<gene>
    <name evidence="2" type="ORF">HALTITAN_2347</name>
</gene>
<reference evidence="2 3" key="1">
    <citation type="journal article" date="2013" name="Genome Announc.">
        <title>Draft Genome of the Marine Gammaproteobacterium Halomonas titanicae.</title>
        <authorList>
            <person name="Sanchez-Porro C."/>
            <person name="de la Haba R.R."/>
            <person name="Cruz-Hernandez N."/>
            <person name="Gonzalez J.M."/>
            <person name="Reyes-Guirao C."/>
            <person name="Navarro-Sampedro L."/>
            <person name="Carballo M."/>
            <person name="Ventosa A."/>
        </authorList>
    </citation>
    <scope>NUCLEOTIDE SEQUENCE [LARGE SCALE GENOMIC DNA]</scope>
    <source>
        <strain evidence="2 3">BH1</strain>
    </source>
</reference>
<sequence length="233" mass="25609">MADFFGWVVRTVSFSLYLEDWRGWLPEGAITTSKPSWRISAQLGKGMPAMLRRRLDDTGRATCDILRELDPEAGLPLVHASRHGGTADTLAMLENLQGGHPVSPTRFSMSVHNAILGVHSISQSHHRPLQALGACGDEFDALLYESFGYLMEGYPAVIAAFSESPLPSAYQGCTEHPGTACVVGMRLTLNQGRQLTATKPTHCAYPTPITVMNWLNGDAPFLDGRSRWQLRQE</sequence>
<protein>
    <recommendedName>
        <fullName evidence="1">Beta-ketoacyl synthase-like N-terminal domain-containing protein</fullName>
    </recommendedName>
</protein>
<evidence type="ECO:0000313" key="3">
    <source>
        <dbReference type="Proteomes" id="UP000011651"/>
    </source>
</evidence>
<evidence type="ECO:0000259" key="1">
    <source>
        <dbReference type="Pfam" id="PF13723"/>
    </source>
</evidence>
<organism evidence="2 3">
    <name type="scientific">Vreelandella titanicae BH1</name>
    <dbReference type="NCBI Taxonomy" id="1204738"/>
    <lineage>
        <taxon>Bacteria</taxon>
        <taxon>Pseudomonadati</taxon>
        <taxon>Pseudomonadota</taxon>
        <taxon>Gammaproteobacteria</taxon>
        <taxon>Oceanospirillales</taxon>
        <taxon>Halomonadaceae</taxon>
        <taxon>Vreelandella</taxon>
    </lineage>
</organism>
<dbReference type="Pfam" id="PF13723">
    <property type="entry name" value="Ketoacyl-synt_2"/>
    <property type="match status" value="1"/>
</dbReference>
<comment type="caution">
    <text evidence="2">The sequence shown here is derived from an EMBL/GenBank/DDBJ whole genome shotgun (WGS) entry which is preliminary data.</text>
</comment>
<dbReference type="Proteomes" id="UP000011651">
    <property type="component" value="Unassembled WGS sequence"/>
</dbReference>
<evidence type="ECO:0000313" key="2">
    <source>
        <dbReference type="EMBL" id="ELY20845.1"/>
    </source>
</evidence>
<dbReference type="InterPro" id="IPR014030">
    <property type="entry name" value="Ketoacyl_synth_N"/>
</dbReference>
<accession>L9U7F8</accession>
<name>L9U7F8_9GAMM</name>
<dbReference type="AlphaFoldDB" id="L9U7F8"/>
<dbReference type="EMBL" id="AOPO01000011">
    <property type="protein sequence ID" value="ELY20845.1"/>
    <property type="molecule type" value="Genomic_DNA"/>
</dbReference>
<feature type="domain" description="Beta-ketoacyl synthase-like N-terminal" evidence="1">
    <location>
        <begin position="45"/>
        <end position="198"/>
    </location>
</feature>